<reference evidence="1" key="1">
    <citation type="submission" date="2019-02" db="EMBL/GenBank/DDBJ databases">
        <authorList>
            <person name="Gruber-Vodicka R. H."/>
            <person name="Seah K. B. B."/>
        </authorList>
    </citation>
    <scope>NUCLEOTIDE SEQUENCE</scope>
    <source>
        <strain evidence="1">BECK_BZ125</strain>
    </source>
</reference>
<proteinExistence type="predicted"/>
<sequence length="78" mass="8721">MVVGADGSGMYRMKAYRLTKPMRLTQQWVRQWSCHRLPVAARGVDSPYLPTRPFRASGDSARSTPFGELCVLTYAGRG</sequence>
<evidence type="ECO:0000313" key="1">
    <source>
        <dbReference type="EMBL" id="VFK47381.1"/>
    </source>
</evidence>
<protein>
    <submittedName>
        <fullName evidence="1">Uncharacterized protein</fullName>
    </submittedName>
</protein>
<name>A0A450Z0Q9_9GAMM</name>
<gene>
    <name evidence="1" type="ORF">BECKTC1821E_GA0114239_108314</name>
</gene>
<dbReference type="EMBL" id="CAADFT010000083">
    <property type="protein sequence ID" value="VFK47381.1"/>
    <property type="molecule type" value="Genomic_DNA"/>
</dbReference>
<accession>A0A450Z0Q9</accession>
<dbReference type="AlphaFoldDB" id="A0A450Z0Q9"/>
<organism evidence="1">
    <name type="scientific">Candidatus Kentrum sp. TC</name>
    <dbReference type="NCBI Taxonomy" id="2126339"/>
    <lineage>
        <taxon>Bacteria</taxon>
        <taxon>Pseudomonadati</taxon>
        <taxon>Pseudomonadota</taxon>
        <taxon>Gammaproteobacteria</taxon>
        <taxon>Candidatus Kentrum</taxon>
    </lineage>
</organism>